<dbReference type="AlphaFoldDB" id="A0A1M5M7C4"/>
<keyword evidence="2" id="KW-1185">Reference proteome</keyword>
<reference evidence="1 2" key="1">
    <citation type="submission" date="2016-11" db="EMBL/GenBank/DDBJ databases">
        <authorList>
            <person name="Jaros S."/>
            <person name="Januszkiewicz K."/>
            <person name="Wedrychowicz H."/>
        </authorList>
    </citation>
    <scope>NUCLEOTIDE SEQUENCE [LARGE SCALE GENOMIC DNA]</scope>
    <source>
        <strain evidence="1 2">DSM 44523</strain>
    </source>
</reference>
<proteinExistence type="predicted"/>
<dbReference type="EMBL" id="FQVN01000013">
    <property type="protein sequence ID" value="SHG73162.1"/>
    <property type="molecule type" value="Genomic_DNA"/>
</dbReference>
<gene>
    <name evidence="1" type="ORF">SAMN05444320_11317</name>
</gene>
<sequence>MRRRLTEFLHFDEYNVLPESVTFVRLQTAPEDELHPKEQTALSLLHMTGVDSEEFTKDSSESRRAALERTDRPALRLLDPLLPPNRTVTTG</sequence>
<name>A0A1M5M7C4_STRHI</name>
<protein>
    <submittedName>
        <fullName evidence="1">Uncharacterized protein</fullName>
    </submittedName>
</protein>
<organism evidence="1 2">
    <name type="scientific">Streptoalloteichus hindustanus</name>
    <dbReference type="NCBI Taxonomy" id="2017"/>
    <lineage>
        <taxon>Bacteria</taxon>
        <taxon>Bacillati</taxon>
        <taxon>Actinomycetota</taxon>
        <taxon>Actinomycetes</taxon>
        <taxon>Pseudonocardiales</taxon>
        <taxon>Pseudonocardiaceae</taxon>
        <taxon>Streptoalloteichus</taxon>
    </lineage>
</organism>
<dbReference type="STRING" id="2017.SAMN05444320_11317"/>
<evidence type="ECO:0000313" key="1">
    <source>
        <dbReference type="EMBL" id="SHG73162.1"/>
    </source>
</evidence>
<accession>A0A1M5M7C4</accession>
<dbReference type="Proteomes" id="UP000184501">
    <property type="component" value="Unassembled WGS sequence"/>
</dbReference>
<evidence type="ECO:0000313" key="2">
    <source>
        <dbReference type="Proteomes" id="UP000184501"/>
    </source>
</evidence>